<organism evidence="2 3">
    <name type="scientific">Acinetobacter schindleri NIPH 900</name>
    <dbReference type="NCBI Taxonomy" id="1217675"/>
    <lineage>
        <taxon>Bacteria</taxon>
        <taxon>Pseudomonadati</taxon>
        <taxon>Pseudomonadota</taxon>
        <taxon>Gammaproteobacteria</taxon>
        <taxon>Moraxellales</taxon>
        <taxon>Moraxellaceae</taxon>
        <taxon>Acinetobacter</taxon>
    </lineage>
</organism>
<keyword evidence="3" id="KW-1185">Reference proteome</keyword>
<evidence type="ECO:0000313" key="2">
    <source>
        <dbReference type="EMBL" id="ENV13203.1"/>
    </source>
</evidence>
<proteinExistence type="predicted"/>
<feature type="coiled-coil region" evidence="1">
    <location>
        <begin position="384"/>
        <end position="425"/>
    </location>
</feature>
<dbReference type="RefSeq" id="WP_004815241.1">
    <property type="nucleotide sequence ID" value="NZ_KB849452.1"/>
</dbReference>
<reference evidence="2 3" key="1">
    <citation type="submission" date="2013-02" db="EMBL/GenBank/DDBJ databases">
        <title>The Genome Sequence of Acinetobacter schindleri NIPH 900.</title>
        <authorList>
            <consortium name="The Broad Institute Genome Sequencing Platform"/>
            <consortium name="The Broad Institute Genome Sequencing Center for Infectious Disease"/>
            <person name="Cerqueira G."/>
            <person name="Feldgarden M."/>
            <person name="Courvalin P."/>
            <person name="Perichon B."/>
            <person name="Grillot-Courvalin C."/>
            <person name="Clermont D."/>
            <person name="Rocha E."/>
            <person name="Yoon E.-J."/>
            <person name="Nemec A."/>
            <person name="Walker B."/>
            <person name="Young S.K."/>
            <person name="Zeng Q."/>
            <person name="Gargeya S."/>
            <person name="Fitzgerald M."/>
            <person name="Haas B."/>
            <person name="Abouelleil A."/>
            <person name="Alvarado L."/>
            <person name="Arachchi H.M."/>
            <person name="Berlin A.M."/>
            <person name="Chapman S.B."/>
            <person name="Dewar J."/>
            <person name="Goldberg J."/>
            <person name="Griggs A."/>
            <person name="Gujja S."/>
            <person name="Hansen M."/>
            <person name="Howarth C."/>
            <person name="Imamovic A."/>
            <person name="Larimer J."/>
            <person name="McCowan C."/>
            <person name="Murphy C."/>
            <person name="Neiman D."/>
            <person name="Pearson M."/>
            <person name="Priest M."/>
            <person name="Roberts A."/>
            <person name="Saif S."/>
            <person name="Shea T."/>
            <person name="Sisk P."/>
            <person name="Sykes S."/>
            <person name="Wortman J."/>
            <person name="Nusbaum C."/>
            <person name="Birren B."/>
        </authorList>
    </citation>
    <scope>NUCLEOTIDE SEQUENCE [LARGE SCALE GENOMIC DNA]</scope>
    <source>
        <strain evidence="2 3">NIPH 900</strain>
    </source>
</reference>
<protein>
    <submittedName>
        <fullName evidence="2">Uncharacterized protein</fullName>
    </submittedName>
</protein>
<dbReference type="PATRIC" id="fig|1217675.3.peg.1808"/>
<evidence type="ECO:0000256" key="1">
    <source>
        <dbReference type="SAM" id="Coils"/>
    </source>
</evidence>
<keyword evidence="1" id="KW-0175">Coiled coil</keyword>
<comment type="caution">
    <text evidence="2">The sequence shown here is derived from an EMBL/GenBank/DDBJ whole genome shotgun (WGS) entry which is preliminary data.</text>
</comment>
<dbReference type="HOGENOM" id="CLU_565787_0_0_6"/>
<dbReference type="EMBL" id="APPI01000016">
    <property type="protein sequence ID" value="ENV13203.1"/>
    <property type="molecule type" value="Genomic_DNA"/>
</dbReference>
<evidence type="ECO:0000313" key="3">
    <source>
        <dbReference type="Proteomes" id="UP000018438"/>
    </source>
</evidence>
<accession>N8Y0R2</accession>
<dbReference type="Proteomes" id="UP000018438">
    <property type="component" value="Unassembled WGS sequence"/>
</dbReference>
<sequence>MKLLELAKKNLQEYISVRETLELIASTQQTPLSYVAIFLISQNFDTNIATYDVDRFFIVHSNDEFNWGTFQYTNSILSNLADNEKYKEVFTFDDSSLPENLANAYWKRSELYNLDLIKQLSIDFYFRVQDIREIFHNRNLNLKDFQFHDVFSDKEVITLLKSGIPSYLPDSVEKYSLIESFIDSSLNFFELNFESGFEITRTELKQLFFDNQIIIKDFNDDLLNSEVSNSRNIWDENYLATLESSLLLEAEETFFSIESFQNVDERIHIQEDLPAYLKILLMNEYFSVVEAACLISKDDPSKVQALIDNNDLSYDAWHYSEHIQAMTVVKNAISTHRLDSVNEGISRVSLQVFLFEKNYILPGFNDALPINNGIVNISTLASNHHSLSEENEFLKHQLEKKEDQIQELITKLKIQTNELATSEESKLKSTRAENNVAKLILTLSSMAKIDVSKPYSPYESLRIEADLLGIDRFPSDENIAGWLKKANNQNPN</sequence>
<dbReference type="AlphaFoldDB" id="N8Y0R2"/>
<name>N8Y0R2_9GAMM</name>
<gene>
    <name evidence="2" type="ORF">F965_01876</name>
</gene>